<dbReference type="STRING" id="105696.A0A1Y2LU68"/>
<dbReference type="PRINTS" id="PR00081">
    <property type="entry name" value="GDHRDH"/>
</dbReference>
<keyword evidence="2" id="KW-0521">NADP</keyword>
<dbReference type="InParanoid" id="A0A1Y2LU68"/>
<organism evidence="4 5">
    <name type="scientific">Epicoccum nigrum</name>
    <name type="common">Soil fungus</name>
    <name type="synonym">Epicoccum purpurascens</name>
    <dbReference type="NCBI Taxonomy" id="105696"/>
    <lineage>
        <taxon>Eukaryota</taxon>
        <taxon>Fungi</taxon>
        <taxon>Dikarya</taxon>
        <taxon>Ascomycota</taxon>
        <taxon>Pezizomycotina</taxon>
        <taxon>Dothideomycetes</taxon>
        <taxon>Pleosporomycetidae</taxon>
        <taxon>Pleosporales</taxon>
        <taxon>Pleosporineae</taxon>
        <taxon>Didymellaceae</taxon>
        <taxon>Epicoccum</taxon>
    </lineage>
</organism>
<keyword evidence="3" id="KW-0560">Oxidoreductase</keyword>
<dbReference type="InterPro" id="IPR002347">
    <property type="entry name" value="SDR_fam"/>
</dbReference>
<dbReference type="OMA" id="SRWHKDY"/>
<reference evidence="4 5" key="1">
    <citation type="journal article" date="2017" name="Genome Announc.">
        <title>Genome sequence of the saprophytic ascomycete Epicoccum nigrum ICMP 19927 strain isolated from New Zealand.</title>
        <authorList>
            <person name="Fokin M."/>
            <person name="Fleetwood D."/>
            <person name="Weir B.S."/>
            <person name="Villas-Boas S.G."/>
        </authorList>
    </citation>
    <scope>NUCLEOTIDE SEQUENCE [LARGE SCALE GENOMIC DNA]</scope>
    <source>
        <strain evidence="4 5">ICMP 19927</strain>
    </source>
</reference>
<sequence>MSVFRQGSSALITGGASGIGLAVAQHCLSCSMRVTVVDNNQATLDLAQQRLKGDVRCVRADVSDASAWDSLREKTGEVDFLMLNAGRAVKGTWGDDTYFKQILDTNLYGVINGLNTYVPDFQKRGEGEGEREKPRAIVITGSKQGITNPPGNAAYNASKAAVKALAEHLSFDLKDTKTNVHLLVPGWTFTGMSGNVPGQEAEKPEGAWSPEQVKDYMVRKMGEGKFYILCPDNDVSEETDKKRMLWSVGDVVNGRPPLTRWRPEFKEEAEEWMAKQEV</sequence>
<dbReference type="GO" id="GO:0050664">
    <property type="term" value="F:oxidoreductase activity, acting on NAD(P)H, oxygen as acceptor"/>
    <property type="evidence" value="ECO:0007669"/>
    <property type="project" value="TreeGrafter"/>
</dbReference>
<dbReference type="PROSITE" id="PS00061">
    <property type="entry name" value="ADH_SHORT"/>
    <property type="match status" value="1"/>
</dbReference>
<keyword evidence="5" id="KW-1185">Reference proteome</keyword>
<evidence type="ECO:0000256" key="2">
    <source>
        <dbReference type="ARBA" id="ARBA00022857"/>
    </source>
</evidence>
<evidence type="ECO:0000313" key="4">
    <source>
        <dbReference type="EMBL" id="OSS47162.1"/>
    </source>
</evidence>
<dbReference type="Proteomes" id="UP000193240">
    <property type="component" value="Unassembled WGS sequence"/>
</dbReference>
<dbReference type="Gene3D" id="3.40.50.720">
    <property type="entry name" value="NAD(P)-binding Rossmann-like Domain"/>
    <property type="match status" value="1"/>
</dbReference>
<dbReference type="EMBL" id="KZ107849">
    <property type="protein sequence ID" value="OSS47162.1"/>
    <property type="molecule type" value="Genomic_DNA"/>
</dbReference>
<accession>A0A1Y2LU68</accession>
<comment type="similarity">
    <text evidence="1">Belongs to the short-chain dehydrogenases/reductases (SDR) family.</text>
</comment>
<evidence type="ECO:0000313" key="5">
    <source>
        <dbReference type="Proteomes" id="UP000193240"/>
    </source>
</evidence>
<evidence type="ECO:0000256" key="3">
    <source>
        <dbReference type="ARBA" id="ARBA00023002"/>
    </source>
</evidence>
<dbReference type="InterPro" id="IPR020904">
    <property type="entry name" value="Sc_DH/Rdtase_CS"/>
</dbReference>
<evidence type="ECO:0000256" key="1">
    <source>
        <dbReference type="ARBA" id="ARBA00006484"/>
    </source>
</evidence>
<evidence type="ECO:0008006" key="6">
    <source>
        <dbReference type="Google" id="ProtNLM"/>
    </source>
</evidence>
<dbReference type="InterPro" id="IPR036291">
    <property type="entry name" value="NAD(P)-bd_dom_sf"/>
</dbReference>
<dbReference type="PANTHER" id="PTHR43008">
    <property type="entry name" value="BENZIL REDUCTASE"/>
    <property type="match status" value="1"/>
</dbReference>
<proteinExistence type="inferred from homology"/>
<gene>
    <name evidence="4" type="ORF">B5807_10020</name>
</gene>
<dbReference type="CDD" id="cd05233">
    <property type="entry name" value="SDR_c"/>
    <property type="match status" value="1"/>
</dbReference>
<dbReference type="AlphaFoldDB" id="A0A1Y2LU68"/>
<dbReference type="PANTHER" id="PTHR43008:SF7">
    <property type="entry name" value="SHORT CHAIN DEHYDROGENASE_REDUCTASE (AFU_ORTHOLOGUE AFUA_2G00830)"/>
    <property type="match status" value="1"/>
</dbReference>
<dbReference type="SUPFAM" id="SSF51735">
    <property type="entry name" value="NAD(P)-binding Rossmann-fold domains"/>
    <property type="match status" value="1"/>
</dbReference>
<dbReference type="GO" id="GO:0016616">
    <property type="term" value="F:oxidoreductase activity, acting on the CH-OH group of donors, NAD or NADP as acceptor"/>
    <property type="evidence" value="ECO:0007669"/>
    <property type="project" value="UniProtKB-ARBA"/>
</dbReference>
<protein>
    <recommendedName>
        <fullName evidence="6">Short chain dehydrogenase/reductase</fullName>
    </recommendedName>
</protein>
<dbReference type="Pfam" id="PF00106">
    <property type="entry name" value="adh_short"/>
    <property type="match status" value="1"/>
</dbReference>
<name>A0A1Y2LU68_EPING</name>